<comment type="caution">
    <text evidence="6">The sequence shown here is derived from an EMBL/GenBank/DDBJ whole genome shotgun (WGS) entry which is preliminary data.</text>
</comment>
<evidence type="ECO:0000256" key="1">
    <source>
        <dbReference type="ARBA" id="ARBA00009986"/>
    </source>
</evidence>
<dbReference type="InterPro" id="IPR016163">
    <property type="entry name" value="Ald_DH_C"/>
</dbReference>
<comment type="similarity">
    <text evidence="1 4">Belongs to the aldehyde dehydrogenase family.</text>
</comment>
<feature type="active site" evidence="3">
    <location>
        <position position="248"/>
    </location>
</feature>
<dbReference type="Pfam" id="PF00171">
    <property type="entry name" value="Aldedh"/>
    <property type="match status" value="1"/>
</dbReference>
<reference evidence="6" key="1">
    <citation type="journal article" date="2014" name="Int. J. Syst. Evol. Microbiol.">
        <title>Complete genome sequence of Corynebacterium casei LMG S-19264T (=DSM 44701T), isolated from a smear-ripened cheese.</title>
        <authorList>
            <consortium name="US DOE Joint Genome Institute (JGI-PGF)"/>
            <person name="Walter F."/>
            <person name="Albersmeier A."/>
            <person name="Kalinowski J."/>
            <person name="Ruckert C."/>
        </authorList>
    </citation>
    <scope>NUCLEOTIDE SEQUENCE</scope>
    <source>
        <strain evidence="6">JCM 12580</strain>
    </source>
</reference>
<proteinExistence type="inferred from homology"/>
<organism evidence="6 7">
    <name type="scientific">Lentibacillus kapialis</name>
    <dbReference type="NCBI Taxonomy" id="340214"/>
    <lineage>
        <taxon>Bacteria</taxon>
        <taxon>Bacillati</taxon>
        <taxon>Bacillota</taxon>
        <taxon>Bacilli</taxon>
        <taxon>Bacillales</taxon>
        <taxon>Bacillaceae</taxon>
        <taxon>Lentibacillus</taxon>
    </lineage>
</organism>
<dbReference type="GO" id="GO:0016620">
    <property type="term" value="F:oxidoreductase activity, acting on the aldehyde or oxo group of donors, NAD or NADP as acceptor"/>
    <property type="evidence" value="ECO:0007669"/>
    <property type="project" value="InterPro"/>
</dbReference>
<dbReference type="InterPro" id="IPR029510">
    <property type="entry name" value="Ald_DH_CS_GLU"/>
</dbReference>
<dbReference type="PROSITE" id="PS00687">
    <property type="entry name" value="ALDEHYDE_DEHYDR_GLU"/>
    <property type="match status" value="1"/>
</dbReference>
<dbReference type="Gene3D" id="3.40.605.10">
    <property type="entry name" value="Aldehyde Dehydrogenase, Chain A, domain 1"/>
    <property type="match status" value="1"/>
</dbReference>
<evidence type="ECO:0000259" key="5">
    <source>
        <dbReference type="Pfam" id="PF00171"/>
    </source>
</evidence>
<evidence type="ECO:0000256" key="3">
    <source>
        <dbReference type="PROSITE-ProRule" id="PRU10007"/>
    </source>
</evidence>
<dbReference type="EMBL" id="BMNQ01000048">
    <property type="protein sequence ID" value="GGK03440.1"/>
    <property type="molecule type" value="Genomic_DNA"/>
</dbReference>
<dbReference type="SUPFAM" id="SSF53720">
    <property type="entry name" value="ALDH-like"/>
    <property type="match status" value="1"/>
</dbReference>
<dbReference type="AlphaFoldDB" id="A0A917Q0G1"/>
<keyword evidence="2 4" id="KW-0560">Oxidoreductase</keyword>
<dbReference type="CDD" id="cd07114">
    <property type="entry name" value="ALDH_DhaS"/>
    <property type="match status" value="1"/>
</dbReference>
<evidence type="ECO:0000256" key="4">
    <source>
        <dbReference type="RuleBase" id="RU003345"/>
    </source>
</evidence>
<dbReference type="InterPro" id="IPR016160">
    <property type="entry name" value="Ald_DH_CS_CYS"/>
</dbReference>
<dbReference type="PROSITE" id="PS00070">
    <property type="entry name" value="ALDEHYDE_DEHYDR_CYS"/>
    <property type="match status" value="1"/>
</dbReference>
<dbReference type="InterPro" id="IPR016162">
    <property type="entry name" value="Ald_DH_N"/>
</dbReference>
<dbReference type="FunFam" id="3.40.605.10:FF:000007">
    <property type="entry name" value="NAD/NADP-dependent betaine aldehyde dehydrogenase"/>
    <property type="match status" value="1"/>
</dbReference>
<dbReference type="RefSeq" id="WP_188633637.1">
    <property type="nucleotide sequence ID" value="NZ_BMNQ01000048.1"/>
</dbReference>
<name>A0A917Q0G1_9BACI</name>
<gene>
    <name evidence="6" type="ORF">GCM10007063_27030</name>
</gene>
<accession>A0A917Q0G1</accession>
<evidence type="ECO:0000256" key="2">
    <source>
        <dbReference type="ARBA" id="ARBA00023002"/>
    </source>
</evidence>
<dbReference type="FunFam" id="3.40.309.10:FF:000012">
    <property type="entry name" value="Betaine aldehyde dehydrogenase"/>
    <property type="match status" value="1"/>
</dbReference>
<dbReference type="PANTHER" id="PTHR11699">
    <property type="entry name" value="ALDEHYDE DEHYDROGENASE-RELATED"/>
    <property type="match status" value="1"/>
</dbReference>
<dbReference type="InterPro" id="IPR015590">
    <property type="entry name" value="Aldehyde_DH_dom"/>
</dbReference>
<dbReference type="Proteomes" id="UP000658382">
    <property type="component" value="Unassembled WGS sequence"/>
</dbReference>
<protein>
    <submittedName>
        <fullName evidence="6">Aldehyde dehydrogenase</fullName>
    </submittedName>
</protein>
<keyword evidence="7" id="KW-1185">Reference proteome</keyword>
<sequence>MKQYKMFINGEWISSANNQFIESLNPYNREIWATIPEAGKQDVEKAIEAANYSFHNGWKQTSGYKRARKMNKLASLIEKNADKLAEIETKDNGKVTRETYKQMFFAARAYRFFAGYADKIGGETIPLDNTEMFDYTVREPIGVAVLITSWNSPIQLLTNKLAPALAAGNSVIIKPSEHASASTLEIMKLIEQSDFPKGVVNCVTGGGEIGELLTQSSNVSKISFTGGLNAARYIGKNAAENFVPLTLELGGKSPNIIFEDADLEKAVPGAMAGIFASSGQTCIAGSRLFLHESIVDQVSKELKVKSENIVLGDPTDKKTEMGPIANETQYNSIKAMLKETEDEGAKILTGGLAERKSKGLFIHPTIIVDSNNSMKVAQNEIFGPILTIIPFKDEKEVVQLANDSIYGLASGIWTQNLARAHRVAKQIEAGTVWINTYRASAVQAPFGGMKHSGYGKERGLHALLDYTKVKNVMIDLSEDVRDPFSIKI</sequence>
<dbReference type="Gene3D" id="3.40.309.10">
    <property type="entry name" value="Aldehyde Dehydrogenase, Chain A, domain 2"/>
    <property type="match status" value="1"/>
</dbReference>
<dbReference type="InterPro" id="IPR016161">
    <property type="entry name" value="Ald_DH/histidinol_DH"/>
</dbReference>
<evidence type="ECO:0000313" key="7">
    <source>
        <dbReference type="Proteomes" id="UP000658382"/>
    </source>
</evidence>
<feature type="domain" description="Aldehyde dehydrogenase" evidence="5">
    <location>
        <begin position="12"/>
        <end position="472"/>
    </location>
</feature>
<reference evidence="6" key="2">
    <citation type="submission" date="2020-09" db="EMBL/GenBank/DDBJ databases">
        <authorList>
            <person name="Sun Q."/>
            <person name="Ohkuma M."/>
        </authorList>
    </citation>
    <scope>NUCLEOTIDE SEQUENCE</scope>
    <source>
        <strain evidence="6">JCM 12580</strain>
    </source>
</reference>
<evidence type="ECO:0000313" key="6">
    <source>
        <dbReference type="EMBL" id="GGK03440.1"/>
    </source>
</evidence>